<evidence type="ECO:0000313" key="1">
    <source>
        <dbReference type="EMBL" id="CAJ0880117.1"/>
    </source>
</evidence>
<dbReference type="Pfam" id="PF04325">
    <property type="entry name" value="DUF465"/>
    <property type="match status" value="1"/>
</dbReference>
<sequence length="81" mass="9283">MSHVAHELHEEFPEKAEAIHALKANNAHFARIAEEYHTLNRAIHRMETNVEPVDDATLEDLKKKRLVLKDEIAGFLTEVEA</sequence>
<proteinExistence type="predicted"/>
<protein>
    <recommendedName>
        <fullName evidence="2">DUF465 domain-containing protein</fullName>
    </recommendedName>
</protein>
<organism evidence="1">
    <name type="scientific">freshwater sediment metagenome</name>
    <dbReference type="NCBI Taxonomy" id="556182"/>
    <lineage>
        <taxon>unclassified sequences</taxon>
        <taxon>metagenomes</taxon>
        <taxon>ecological metagenomes</taxon>
    </lineage>
</organism>
<reference evidence="1" key="1">
    <citation type="submission" date="2023-07" db="EMBL/GenBank/DDBJ databases">
        <authorList>
            <person name="Pelsma A.J. K."/>
        </authorList>
    </citation>
    <scope>NUCLEOTIDE SEQUENCE</scope>
</reference>
<dbReference type="AlphaFoldDB" id="A0AA48RE97"/>
<dbReference type="InterPro" id="IPR007420">
    <property type="entry name" value="DUF465"/>
</dbReference>
<dbReference type="EMBL" id="OY288114">
    <property type="protein sequence ID" value="CAJ0880117.1"/>
    <property type="molecule type" value="Genomic_DNA"/>
</dbReference>
<dbReference type="Gene3D" id="6.10.280.50">
    <property type="match status" value="1"/>
</dbReference>
<dbReference type="InterPro" id="IPR038444">
    <property type="entry name" value="DUF465_sf"/>
</dbReference>
<name>A0AA48RE97_9ZZZZ</name>
<gene>
    <name evidence="1" type="ORF">AMST5_03125</name>
</gene>
<evidence type="ECO:0008006" key="2">
    <source>
        <dbReference type="Google" id="ProtNLM"/>
    </source>
</evidence>
<accession>A0AA48RE97</accession>